<dbReference type="GO" id="GO:0005886">
    <property type="term" value="C:plasma membrane"/>
    <property type="evidence" value="ECO:0007669"/>
    <property type="project" value="UniProtKB-SubCell"/>
</dbReference>
<evidence type="ECO:0000256" key="5">
    <source>
        <dbReference type="ARBA" id="ARBA00023040"/>
    </source>
</evidence>
<evidence type="ECO:0000256" key="3">
    <source>
        <dbReference type="ARBA" id="ARBA00022692"/>
    </source>
</evidence>
<keyword evidence="5" id="KW-0297">G-protein coupled receptor</keyword>
<evidence type="ECO:0000313" key="12">
    <source>
        <dbReference type="Proteomes" id="UP000242188"/>
    </source>
</evidence>
<feature type="transmembrane region" description="Helical" evidence="9">
    <location>
        <begin position="96"/>
        <end position="122"/>
    </location>
</feature>
<dbReference type="InterPro" id="IPR050569">
    <property type="entry name" value="TAAR"/>
</dbReference>
<sequence length="444" mass="49380">MKHINFSNSSGLTLNNASWQLSMFITSSCVISLIVISLNVYFALITLKRRTVRSKFVIYLLPLNIADLAYGFAAVWRCLVELIGNQLYVSCFLQIFLGFNSVATSLAMLLLISVVQYISIAYPTTYKRKMGIKFAVISSCVVPVTIIIFNSSVFGLLYDNKVSIEVCIDIKLFRSNYEVLGIPNIVFLAVTMIGIMASNGMCILTLRKRARLVGVPPTNAKIPMPNAGVQDEEAFSNQISYVDQKTLNIKDSSVRKLSNASPVEDIQVAHVQIQLCTDACTNSNNINDASLYKTGRNSTECTNNNDVTASEAKKVTCRTANPGTDIGQQLVSSEENTINKGVLTKRSVKHSTTRKSKLAYWRPFVTLTLMNVVAMLCVSPYIFKVTCVLLNHSVPDFLNLLSDLAISTNSAINPIIFMYRIPHYREHVVQNLKYIRSRSQCVMP</sequence>
<feature type="transmembrane region" description="Helical" evidence="9">
    <location>
        <begin position="364"/>
        <end position="383"/>
    </location>
</feature>
<dbReference type="EMBL" id="NEDP02005565">
    <property type="protein sequence ID" value="OWF38494.1"/>
    <property type="molecule type" value="Genomic_DNA"/>
</dbReference>
<dbReference type="Proteomes" id="UP000242188">
    <property type="component" value="Unassembled WGS sequence"/>
</dbReference>
<keyword evidence="3 9" id="KW-0812">Transmembrane</keyword>
<dbReference type="CDD" id="cd00637">
    <property type="entry name" value="7tm_classA_rhodopsin-like"/>
    <property type="match status" value="1"/>
</dbReference>
<keyword evidence="12" id="KW-1185">Reference proteome</keyword>
<accession>A0A210PPW5</accession>
<evidence type="ECO:0000256" key="2">
    <source>
        <dbReference type="ARBA" id="ARBA00022475"/>
    </source>
</evidence>
<feature type="domain" description="G-protein coupled receptors family 1 profile" evidence="10">
    <location>
        <begin position="38"/>
        <end position="417"/>
    </location>
</feature>
<keyword evidence="7" id="KW-0675">Receptor</keyword>
<feature type="transmembrane region" description="Helical" evidence="9">
    <location>
        <begin position="56"/>
        <end position="76"/>
    </location>
</feature>
<protein>
    <recommendedName>
        <fullName evidence="10">G-protein coupled receptors family 1 profile domain-containing protein</fullName>
    </recommendedName>
</protein>
<evidence type="ECO:0000313" key="11">
    <source>
        <dbReference type="EMBL" id="OWF38494.1"/>
    </source>
</evidence>
<dbReference type="GO" id="GO:0004930">
    <property type="term" value="F:G protein-coupled receptor activity"/>
    <property type="evidence" value="ECO:0007669"/>
    <property type="project" value="UniProtKB-KW"/>
</dbReference>
<keyword evidence="2" id="KW-1003">Cell membrane</keyword>
<comment type="caution">
    <text evidence="11">The sequence shown here is derived from an EMBL/GenBank/DDBJ whole genome shotgun (WGS) entry which is preliminary data.</text>
</comment>
<keyword evidence="6 9" id="KW-0472">Membrane</keyword>
<evidence type="ECO:0000256" key="4">
    <source>
        <dbReference type="ARBA" id="ARBA00022989"/>
    </source>
</evidence>
<dbReference type="PANTHER" id="PTHR24249">
    <property type="entry name" value="HISTAMINE RECEPTOR-RELATED G-PROTEIN COUPLED RECEPTOR"/>
    <property type="match status" value="1"/>
</dbReference>
<keyword evidence="8" id="KW-0807">Transducer</keyword>
<dbReference type="Gene3D" id="1.20.1070.10">
    <property type="entry name" value="Rhodopsin 7-helix transmembrane proteins"/>
    <property type="match status" value="2"/>
</dbReference>
<evidence type="ECO:0000256" key="7">
    <source>
        <dbReference type="ARBA" id="ARBA00023170"/>
    </source>
</evidence>
<dbReference type="SUPFAM" id="SSF81321">
    <property type="entry name" value="Family A G protein-coupled receptor-like"/>
    <property type="match status" value="1"/>
</dbReference>
<dbReference type="AlphaFoldDB" id="A0A210PPW5"/>
<dbReference type="PROSITE" id="PS51257">
    <property type="entry name" value="PROKAR_LIPOPROTEIN"/>
    <property type="match status" value="1"/>
</dbReference>
<dbReference type="InterPro" id="IPR000276">
    <property type="entry name" value="GPCR_Rhodpsn"/>
</dbReference>
<comment type="subcellular location">
    <subcellularLocation>
        <location evidence="1">Cell membrane</location>
        <topology evidence="1">Multi-pass membrane protein</topology>
    </subcellularLocation>
</comment>
<name>A0A210PPW5_MIZYE</name>
<feature type="transmembrane region" description="Helical" evidence="9">
    <location>
        <begin position="134"/>
        <end position="158"/>
    </location>
</feature>
<dbReference type="InterPro" id="IPR017452">
    <property type="entry name" value="GPCR_Rhodpsn_7TM"/>
</dbReference>
<dbReference type="Pfam" id="PF00001">
    <property type="entry name" value="7tm_1"/>
    <property type="match status" value="1"/>
</dbReference>
<gene>
    <name evidence="11" type="ORF">KP79_PYT12170</name>
</gene>
<keyword evidence="4 9" id="KW-1133">Transmembrane helix</keyword>
<evidence type="ECO:0000256" key="9">
    <source>
        <dbReference type="SAM" id="Phobius"/>
    </source>
</evidence>
<organism evidence="11 12">
    <name type="scientific">Mizuhopecten yessoensis</name>
    <name type="common">Japanese scallop</name>
    <name type="synonym">Patinopecten yessoensis</name>
    <dbReference type="NCBI Taxonomy" id="6573"/>
    <lineage>
        <taxon>Eukaryota</taxon>
        <taxon>Metazoa</taxon>
        <taxon>Spiralia</taxon>
        <taxon>Lophotrochozoa</taxon>
        <taxon>Mollusca</taxon>
        <taxon>Bivalvia</taxon>
        <taxon>Autobranchia</taxon>
        <taxon>Pteriomorphia</taxon>
        <taxon>Pectinida</taxon>
        <taxon>Pectinoidea</taxon>
        <taxon>Pectinidae</taxon>
        <taxon>Mizuhopecten</taxon>
    </lineage>
</organism>
<feature type="transmembrane region" description="Helical" evidence="9">
    <location>
        <begin position="185"/>
        <end position="206"/>
    </location>
</feature>
<evidence type="ECO:0000259" key="10">
    <source>
        <dbReference type="PROSITE" id="PS50262"/>
    </source>
</evidence>
<evidence type="ECO:0000256" key="6">
    <source>
        <dbReference type="ARBA" id="ARBA00023136"/>
    </source>
</evidence>
<dbReference type="PANTHER" id="PTHR24249:SF411">
    <property type="entry name" value="G-PROTEIN COUPLED RECEPTORS FAMILY 1 PROFILE DOMAIN-CONTAINING PROTEIN"/>
    <property type="match status" value="1"/>
</dbReference>
<proteinExistence type="predicted"/>
<reference evidence="11 12" key="1">
    <citation type="journal article" date="2017" name="Nat. Ecol. Evol.">
        <title>Scallop genome provides insights into evolution of bilaterian karyotype and development.</title>
        <authorList>
            <person name="Wang S."/>
            <person name="Zhang J."/>
            <person name="Jiao W."/>
            <person name="Li J."/>
            <person name="Xun X."/>
            <person name="Sun Y."/>
            <person name="Guo X."/>
            <person name="Huan P."/>
            <person name="Dong B."/>
            <person name="Zhang L."/>
            <person name="Hu X."/>
            <person name="Sun X."/>
            <person name="Wang J."/>
            <person name="Zhao C."/>
            <person name="Wang Y."/>
            <person name="Wang D."/>
            <person name="Huang X."/>
            <person name="Wang R."/>
            <person name="Lv J."/>
            <person name="Li Y."/>
            <person name="Zhang Z."/>
            <person name="Liu B."/>
            <person name="Lu W."/>
            <person name="Hui Y."/>
            <person name="Liang J."/>
            <person name="Zhou Z."/>
            <person name="Hou R."/>
            <person name="Li X."/>
            <person name="Liu Y."/>
            <person name="Li H."/>
            <person name="Ning X."/>
            <person name="Lin Y."/>
            <person name="Zhao L."/>
            <person name="Xing Q."/>
            <person name="Dou J."/>
            <person name="Li Y."/>
            <person name="Mao J."/>
            <person name="Guo H."/>
            <person name="Dou H."/>
            <person name="Li T."/>
            <person name="Mu C."/>
            <person name="Jiang W."/>
            <person name="Fu Q."/>
            <person name="Fu X."/>
            <person name="Miao Y."/>
            <person name="Liu J."/>
            <person name="Yu Q."/>
            <person name="Li R."/>
            <person name="Liao H."/>
            <person name="Li X."/>
            <person name="Kong Y."/>
            <person name="Jiang Z."/>
            <person name="Chourrout D."/>
            <person name="Li R."/>
            <person name="Bao Z."/>
        </authorList>
    </citation>
    <scope>NUCLEOTIDE SEQUENCE [LARGE SCALE GENOMIC DNA]</scope>
    <source>
        <strain evidence="11 12">PY_sf001</strain>
    </source>
</reference>
<evidence type="ECO:0000256" key="8">
    <source>
        <dbReference type="ARBA" id="ARBA00023224"/>
    </source>
</evidence>
<dbReference type="PROSITE" id="PS50262">
    <property type="entry name" value="G_PROTEIN_RECEP_F1_2"/>
    <property type="match status" value="1"/>
</dbReference>
<feature type="transmembrane region" description="Helical" evidence="9">
    <location>
        <begin position="20"/>
        <end position="44"/>
    </location>
</feature>
<evidence type="ECO:0000256" key="1">
    <source>
        <dbReference type="ARBA" id="ARBA00004651"/>
    </source>
</evidence>